<name>V8RDQ0_9PSED</name>
<sequence length="30" mass="3316">MLVQVGVVLQDSPIGPLSLWERARVRGLLI</sequence>
<protein>
    <submittedName>
        <fullName evidence="1">Uncharacterized protein</fullName>
    </submittedName>
</protein>
<dbReference type="AlphaFoldDB" id="V8RDQ0"/>
<organism evidence="1 2">
    <name type="scientific">Pseudomonas moraviensis R28-S</name>
    <dbReference type="NCBI Taxonomy" id="1395516"/>
    <lineage>
        <taxon>Bacteria</taxon>
        <taxon>Pseudomonadati</taxon>
        <taxon>Pseudomonadota</taxon>
        <taxon>Gammaproteobacteria</taxon>
        <taxon>Pseudomonadales</taxon>
        <taxon>Pseudomonadaceae</taxon>
        <taxon>Pseudomonas</taxon>
    </lineage>
</organism>
<comment type="caution">
    <text evidence="1">The sequence shown here is derived from an EMBL/GenBank/DDBJ whole genome shotgun (WGS) entry which is preliminary data.</text>
</comment>
<evidence type="ECO:0000313" key="1">
    <source>
        <dbReference type="EMBL" id="ETF09803.1"/>
    </source>
</evidence>
<dbReference type="EMBL" id="AYMZ01000003">
    <property type="protein sequence ID" value="ETF09803.1"/>
    <property type="molecule type" value="Genomic_DNA"/>
</dbReference>
<evidence type="ECO:0000313" key="2">
    <source>
        <dbReference type="Proteomes" id="UP000024771"/>
    </source>
</evidence>
<dbReference type="HOGENOM" id="CLU_3404956_0_0_6"/>
<gene>
    <name evidence="1" type="ORF">PMO01_07395</name>
</gene>
<accession>V8RDQ0</accession>
<proteinExistence type="predicted"/>
<dbReference type="Proteomes" id="UP000024771">
    <property type="component" value="Chromosome"/>
</dbReference>
<reference evidence="1 2" key="1">
    <citation type="journal article" date="2014" name="Genome Announc.">
        <title>Draft Genome Sequence of Pseudomonas moraviensis R28-S.</title>
        <authorList>
            <person name="Hunter S.S."/>
            <person name="Yano H."/>
            <person name="Loftie-Eaton W."/>
            <person name="Hughes J."/>
            <person name="De Gelder L."/>
            <person name="Stragier P."/>
            <person name="De Vos P."/>
            <person name="Settles M.L."/>
            <person name="Top E.M."/>
        </authorList>
    </citation>
    <scope>NUCLEOTIDE SEQUENCE [LARGE SCALE GENOMIC DNA]</scope>
    <source>
        <strain evidence="2">R28</strain>
    </source>
</reference>